<dbReference type="eggNOG" id="ENOG502RY5P">
    <property type="taxonomic scope" value="Eukaryota"/>
</dbReference>
<name>Q6BJK0_DEBHA</name>
<protein>
    <submittedName>
        <fullName evidence="2">DEHA2G01848p</fullName>
    </submittedName>
</protein>
<dbReference type="InParanoid" id="Q6BJK0"/>
<gene>
    <name evidence="2" type="ordered locus">DEHA2G01848g</name>
</gene>
<keyword evidence="1" id="KW-0732">Signal</keyword>
<dbReference type="KEGG" id="dha:DEHA2G01848g"/>
<organism evidence="2 3">
    <name type="scientific">Debaryomyces hansenii (strain ATCC 36239 / CBS 767 / BCRC 21394 / JCM 1990 / NBRC 0083 / IGC 2968)</name>
    <name type="common">Yeast</name>
    <name type="synonym">Torulaspora hansenii</name>
    <dbReference type="NCBI Taxonomy" id="284592"/>
    <lineage>
        <taxon>Eukaryota</taxon>
        <taxon>Fungi</taxon>
        <taxon>Dikarya</taxon>
        <taxon>Ascomycota</taxon>
        <taxon>Saccharomycotina</taxon>
        <taxon>Pichiomycetes</taxon>
        <taxon>Debaryomycetaceae</taxon>
        <taxon>Debaryomyces</taxon>
    </lineage>
</organism>
<feature type="chain" id="PRO_5004272140" evidence="1">
    <location>
        <begin position="18"/>
        <end position="431"/>
    </location>
</feature>
<dbReference type="GeneID" id="2904486"/>
<evidence type="ECO:0000313" key="2">
    <source>
        <dbReference type="EMBL" id="CAG90069.1"/>
    </source>
</evidence>
<dbReference type="OrthoDB" id="4024574at2759"/>
<dbReference type="EMBL" id="CR382139">
    <property type="protein sequence ID" value="CAG90069.1"/>
    <property type="molecule type" value="Genomic_DNA"/>
</dbReference>
<proteinExistence type="predicted"/>
<evidence type="ECO:0000313" key="3">
    <source>
        <dbReference type="Proteomes" id="UP000000599"/>
    </source>
</evidence>
<dbReference type="VEuPathDB" id="FungiDB:DEHA2G01848g"/>
<reference evidence="2 3" key="1">
    <citation type="journal article" date="2004" name="Nature">
        <title>Genome evolution in yeasts.</title>
        <authorList>
            <consortium name="Genolevures"/>
            <person name="Dujon B."/>
            <person name="Sherman D."/>
            <person name="Fischer G."/>
            <person name="Durrens P."/>
            <person name="Casaregola S."/>
            <person name="Lafontaine I."/>
            <person name="de Montigny J."/>
            <person name="Marck C."/>
            <person name="Neuveglise C."/>
            <person name="Talla E."/>
            <person name="Goffard N."/>
            <person name="Frangeul L."/>
            <person name="Aigle M."/>
            <person name="Anthouard V."/>
            <person name="Babour A."/>
            <person name="Barbe V."/>
            <person name="Barnay S."/>
            <person name="Blanchin S."/>
            <person name="Beckerich J.M."/>
            <person name="Beyne E."/>
            <person name="Bleykasten C."/>
            <person name="Boisrame A."/>
            <person name="Boyer J."/>
            <person name="Cattolico L."/>
            <person name="Confanioleri F."/>
            <person name="de Daruvar A."/>
            <person name="Despons L."/>
            <person name="Fabre E."/>
            <person name="Fairhead C."/>
            <person name="Ferry-Dumazet H."/>
            <person name="Groppi A."/>
            <person name="Hantraye F."/>
            <person name="Hennequin C."/>
            <person name="Jauniaux N."/>
            <person name="Joyet P."/>
            <person name="Kachouri R."/>
            <person name="Kerrest A."/>
            <person name="Koszul R."/>
            <person name="Lemaire M."/>
            <person name="Lesur I."/>
            <person name="Ma L."/>
            <person name="Muller H."/>
            <person name="Nicaud J.M."/>
            <person name="Nikolski M."/>
            <person name="Oztas S."/>
            <person name="Ozier-Kalogeropoulos O."/>
            <person name="Pellenz S."/>
            <person name="Potier S."/>
            <person name="Richard G.F."/>
            <person name="Straub M.L."/>
            <person name="Suleau A."/>
            <person name="Swennene D."/>
            <person name="Tekaia F."/>
            <person name="Wesolowski-Louvel M."/>
            <person name="Westhof E."/>
            <person name="Wirth B."/>
            <person name="Zeniou-Meyer M."/>
            <person name="Zivanovic I."/>
            <person name="Bolotin-Fukuhara M."/>
            <person name="Thierry A."/>
            <person name="Bouchier C."/>
            <person name="Caudron B."/>
            <person name="Scarpelli C."/>
            <person name="Gaillardin C."/>
            <person name="Weissenbach J."/>
            <person name="Wincker P."/>
            <person name="Souciet J.L."/>
        </authorList>
    </citation>
    <scope>NUCLEOTIDE SEQUENCE [LARGE SCALE GENOMIC DNA]</scope>
    <source>
        <strain evidence="3">ATCC 36239 / CBS 767 / BCRC 21394 / JCM 1990 / NBRC 0083 / IGC 2968</strain>
    </source>
</reference>
<keyword evidence="3" id="KW-1185">Reference proteome</keyword>
<feature type="signal peptide" evidence="1">
    <location>
        <begin position="1"/>
        <end position="17"/>
    </location>
</feature>
<dbReference type="Proteomes" id="UP000000599">
    <property type="component" value="Chromosome G"/>
</dbReference>
<evidence type="ECO:0000256" key="1">
    <source>
        <dbReference type="SAM" id="SignalP"/>
    </source>
</evidence>
<sequence length="431" mass="49825">MFRLLFIIFLSIEIIRASWYFKEPKICNPKQNGLFPFTGFKIYRQYKIEGYLPTSLHSISITHCDHGKPDYEKQVLTTSSIDIDWNKPFCILKPDFENKRLPKPTDKVYNLYQNNNNISKGNMILDNMSGEKPLEGASVSLKSKISEVGKNLNNLLEASVDNILEKVINGKHVQYTSKKATEHVEDIRNSDPRSSLEWESRNLVCYKMARRKKYAKRNILFYIPYTFVGGLFECPIPDNRKKEIFSAFQSGDFLKNFDFKCDHSLAKPVAPLIAQDSTKQWIDTKFNPLNPVLIQRIPYLSTASVFDMRFSTSDTPDMLRDTWASQIDVNEEYTYTDLELNVISQAIALSADYFHKTFRPLDLSGVFHDLVLLRSSNGIQNSHVAIQTFIISTFKKLSLDQKINILLSSRKAEESMLHLRKLQRTWDNLVT</sequence>
<accession>Q6BJK0</accession>
<dbReference type="OMA" id="FCMLKPK"/>
<dbReference type="HOGENOM" id="CLU_035993_0_0_1"/>
<dbReference type="RefSeq" id="XP_461621.1">
    <property type="nucleotide sequence ID" value="XM_461621.1"/>
</dbReference>
<dbReference type="AlphaFoldDB" id="Q6BJK0"/>